<keyword evidence="6" id="KW-1185">Reference proteome</keyword>
<dbReference type="CDD" id="cd07377">
    <property type="entry name" value="WHTH_GntR"/>
    <property type="match status" value="1"/>
</dbReference>
<dbReference type="SUPFAM" id="SSF46785">
    <property type="entry name" value="Winged helix' DNA-binding domain"/>
    <property type="match status" value="1"/>
</dbReference>
<accession>A0A7Z0EF43</accession>
<dbReference type="GO" id="GO:0003700">
    <property type="term" value="F:DNA-binding transcription factor activity"/>
    <property type="evidence" value="ECO:0007669"/>
    <property type="project" value="InterPro"/>
</dbReference>
<feature type="domain" description="HTH gntR-type" evidence="4">
    <location>
        <begin position="6"/>
        <end position="73"/>
    </location>
</feature>
<dbReference type="Pfam" id="PF07729">
    <property type="entry name" value="FCD"/>
    <property type="match status" value="1"/>
</dbReference>
<protein>
    <submittedName>
        <fullName evidence="5">DNA-binding GntR family transcriptional regulator</fullName>
    </submittedName>
</protein>
<dbReference type="AlphaFoldDB" id="A0A7Z0EF43"/>
<evidence type="ECO:0000256" key="1">
    <source>
        <dbReference type="ARBA" id="ARBA00023015"/>
    </source>
</evidence>
<dbReference type="PRINTS" id="PR00035">
    <property type="entry name" value="HTHGNTR"/>
</dbReference>
<dbReference type="PROSITE" id="PS50949">
    <property type="entry name" value="HTH_GNTR"/>
    <property type="match status" value="1"/>
</dbReference>
<evidence type="ECO:0000256" key="3">
    <source>
        <dbReference type="ARBA" id="ARBA00023163"/>
    </source>
</evidence>
<organism evidence="5 6">
    <name type="scientific">Glaciibacter psychrotolerans</name>
    <dbReference type="NCBI Taxonomy" id="670054"/>
    <lineage>
        <taxon>Bacteria</taxon>
        <taxon>Bacillati</taxon>
        <taxon>Actinomycetota</taxon>
        <taxon>Actinomycetes</taxon>
        <taxon>Micrococcales</taxon>
        <taxon>Microbacteriaceae</taxon>
        <taxon>Glaciibacter</taxon>
    </lineage>
</organism>
<dbReference type="InterPro" id="IPR036388">
    <property type="entry name" value="WH-like_DNA-bd_sf"/>
</dbReference>
<evidence type="ECO:0000313" key="6">
    <source>
        <dbReference type="Proteomes" id="UP000537260"/>
    </source>
</evidence>
<dbReference type="InterPro" id="IPR036390">
    <property type="entry name" value="WH_DNA-bd_sf"/>
</dbReference>
<keyword evidence="3" id="KW-0804">Transcription</keyword>
<dbReference type="SUPFAM" id="SSF48008">
    <property type="entry name" value="GntR ligand-binding domain-like"/>
    <property type="match status" value="1"/>
</dbReference>
<dbReference type="InterPro" id="IPR000524">
    <property type="entry name" value="Tscrpt_reg_HTH_GntR"/>
</dbReference>
<sequence>MLIERKTLREQVRTELLNRIRTGAVVPGQSINEVQLAAELGVSRTPLREALIGLETEGQITSETGRGFQFARLSVSEIEELGPIIAELESLALELTPAARRLEIGQRLHKEAIEFCTPRATHFQVTTRDEEWHGLLTSACPNSRLLELLDQARSGLRRYESLLIPSEAMIARNAAEHAAIASCLIAGDLPGARRALHANWTNGATRMLAHTSAPYLTE</sequence>
<dbReference type="GO" id="GO:0003677">
    <property type="term" value="F:DNA binding"/>
    <property type="evidence" value="ECO:0007669"/>
    <property type="project" value="UniProtKB-KW"/>
</dbReference>
<reference evidence="5 6" key="1">
    <citation type="submission" date="2020-07" db="EMBL/GenBank/DDBJ databases">
        <title>Sequencing the genomes of 1000 actinobacteria strains.</title>
        <authorList>
            <person name="Klenk H.-P."/>
        </authorList>
    </citation>
    <scope>NUCLEOTIDE SEQUENCE [LARGE SCALE GENOMIC DNA]</scope>
    <source>
        <strain evidence="5 6">LI1</strain>
    </source>
</reference>
<keyword evidence="2 5" id="KW-0238">DNA-binding</keyword>
<dbReference type="InterPro" id="IPR008920">
    <property type="entry name" value="TF_FadR/GntR_C"/>
</dbReference>
<comment type="caution">
    <text evidence="5">The sequence shown here is derived from an EMBL/GenBank/DDBJ whole genome shotgun (WGS) entry which is preliminary data.</text>
</comment>
<dbReference type="Proteomes" id="UP000537260">
    <property type="component" value="Unassembled WGS sequence"/>
</dbReference>
<dbReference type="RefSeq" id="WP_179579041.1">
    <property type="nucleotide sequence ID" value="NZ_JACCFM010000001.1"/>
</dbReference>
<keyword evidence="1" id="KW-0805">Transcription regulation</keyword>
<evidence type="ECO:0000259" key="4">
    <source>
        <dbReference type="PROSITE" id="PS50949"/>
    </source>
</evidence>
<name>A0A7Z0EF43_9MICO</name>
<dbReference type="Gene3D" id="1.10.10.10">
    <property type="entry name" value="Winged helix-like DNA-binding domain superfamily/Winged helix DNA-binding domain"/>
    <property type="match status" value="1"/>
</dbReference>
<proteinExistence type="predicted"/>
<dbReference type="Pfam" id="PF00392">
    <property type="entry name" value="GntR"/>
    <property type="match status" value="1"/>
</dbReference>
<dbReference type="Gene3D" id="1.20.120.530">
    <property type="entry name" value="GntR ligand-binding domain-like"/>
    <property type="match status" value="1"/>
</dbReference>
<evidence type="ECO:0000256" key="2">
    <source>
        <dbReference type="ARBA" id="ARBA00023125"/>
    </source>
</evidence>
<gene>
    <name evidence="5" type="ORF">HNR05_002217</name>
</gene>
<evidence type="ECO:0000313" key="5">
    <source>
        <dbReference type="EMBL" id="NYJ20426.1"/>
    </source>
</evidence>
<dbReference type="PANTHER" id="PTHR43537">
    <property type="entry name" value="TRANSCRIPTIONAL REGULATOR, GNTR FAMILY"/>
    <property type="match status" value="1"/>
</dbReference>
<dbReference type="SMART" id="SM00345">
    <property type="entry name" value="HTH_GNTR"/>
    <property type="match status" value="1"/>
</dbReference>
<dbReference type="EMBL" id="JACCFM010000001">
    <property type="protein sequence ID" value="NYJ20426.1"/>
    <property type="molecule type" value="Genomic_DNA"/>
</dbReference>
<dbReference type="InterPro" id="IPR011711">
    <property type="entry name" value="GntR_C"/>
</dbReference>
<dbReference type="PANTHER" id="PTHR43537:SF24">
    <property type="entry name" value="GLUCONATE OPERON TRANSCRIPTIONAL REPRESSOR"/>
    <property type="match status" value="1"/>
</dbReference>